<keyword evidence="1" id="KW-0547">Nucleotide-binding</keyword>
<dbReference type="EMBL" id="JAPFFF010000029">
    <property type="protein sequence ID" value="KAK8846412.1"/>
    <property type="molecule type" value="Genomic_DNA"/>
</dbReference>
<dbReference type="PRINTS" id="PR00449">
    <property type="entry name" value="RASTRNSFRMNG"/>
</dbReference>
<evidence type="ECO:0000313" key="3">
    <source>
        <dbReference type="EMBL" id="KAK8846412.1"/>
    </source>
</evidence>
<dbReference type="SMART" id="SM00177">
    <property type="entry name" value="ARF"/>
    <property type="match status" value="1"/>
</dbReference>
<dbReference type="SUPFAM" id="SSF52540">
    <property type="entry name" value="P-loop containing nucleoside triphosphate hydrolases"/>
    <property type="match status" value="1"/>
</dbReference>
<dbReference type="CDD" id="cd00154">
    <property type="entry name" value="Rab"/>
    <property type="match status" value="1"/>
</dbReference>
<evidence type="ECO:0000256" key="2">
    <source>
        <dbReference type="ARBA" id="ARBA00023134"/>
    </source>
</evidence>
<gene>
    <name evidence="3" type="ORF">M9Y10_020430</name>
</gene>
<organism evidence="3 4">
    <name type="scientific">Tritrichomonas musculus</name>
    <dbReference type="NCBI Taxonomy" id="1915356"/>
    <lineage>
        <taxon>Eukaryota</taxon>
        <taxon>Metamonada</taxon>
        <taxon>Parabasalia</taxon>
        <taxon>Tritrichomonadida</taxon>
        <taxon>Tritrichomonadidae</taxon>
        <taxon>Tritrichomonas</taxon>
    </lineage>
</organism>
<dbReference type="Proteomes" id="UP001470230">
    <property type="component" value="Unassembled WGS sequence"/>
</dbReference>
<evidence type="ECO:0000256" key="1">
    <source>
        <dbReference type="ARBA" id="ARBA00022741"/>
    </source>
</evidence>
<dbReference type="SMART" id="SM00173">
    <property type="entry name" value="RAS"/>
    <property type="match status" value="1"/>
</dbReference>
<dbReference type="PANTHER" id="PTHR47977">
    <property type="entry name" value="RAS-RELATED PROTEIN RAB"/>
    <property type="match status" value="1"/>
</dbReference>
<dbReference type="Gene3D" id="3.40.50.300">
    <property type="entry name" value="P-loop containing nucleotide triphosphate hydrolases"/>
    <property type="match status" value="1"/>
</dbReference>
<dbReference type="SMART" id="SM00176">
    <property type="entry name" value="RAN"/>
    <property type="match status" value="1"/>
</dbReference>
<name>A0ABR2HG44_9EUKA</name>
<reference evidence="3 4" key="1">
    <citation type="submission" date="2024-04" db="EMBL/GenBank/DDBJ databases">
        <title>Tritrichomonas musculus Genome.</title>
        <authorList>
            <person name="Alves-Ferreira E."/>
            <person name="Grigg M."/>
            <person name="Lorenzi H."/>
            <person name="Galac M."/>
        </authorList>
    </citation>
    <scope>NUCLEOTIDE SEQUENCE [LARGE SCALE GENOMIC DNA]</scope>
    <source>
        <strain evidence="3 4">EAF2021</strain>
    </source>
</reference>
<dbReference type="PROSITE" id="PS51417">
    <property type="entry name" value="ARF"/>
    <property type="match status" value="1"/>
</dbReference>
<sequence length="196" mass="22304">MINQKNGVYKLLVLGDSKVGKSCLILRYTEDQFPEDFLTTIGVDFKVKNINIENQDYKLQIWDTAGQEQFRSITKSFYRNSHGVLVVFDLSDRESFESVPTWINSVLQSCESPINIILVGNKCDLDHVVSKKEAEDLASSFNIKYIETSAKNNLNVDEAFSCLAKDVIKNQTPKVTQEDIIIQPIEIDEKKKNNCC</sequence>
<dbReference type="SMART" id="SM00174">
    <property type="entry name" value="RHO"/>
    <property type="match status" value="1"/>
</dbReference>
<proteinExistence type="predicted"/>
<protein>
    <submittedName>
        <fullName evidence="3">Uncharacterized protein</fullName>
    </submittedName>
</protein>
<keyword evidence="4" id="KW-1185">Reference proteome</keyword>
<accession>A0ABR2HG44</accession>
<dbReference type="InterPro" id="IPR027417">
    <property type="entry name" value="P-loop_NTPase"/>
</dbReference>
<dbReference type="PROSITE" id="PS51419">
    <property type="entry name" value="RAB"/>
    <property type="match status" value="1"/>
</dbReference>
<dbReference type="InterPro" id="IPR005225">
    <property type="entry name" value="Small_GTP-bd"/>
</dbReference>
<dbReference type="InterPro" id="IPR050227">
    <property type="entry name" value="Rab"/>
</dbReference>
<comment type="caution">
    <text evidence="3">The sequence shown here is derived from an EMBL/GenBank/DDBJ whole genome shotgun (WGS) entry which is preliminary data.</text>
</comment>
<evidence type="ECO:0000313" key="4">
    <source>
        <dbReference type="Proteomes" id="UP001470230"/>
    </source>
</evidence>
<dbReference type="Pfam" id="PF00071">
    <property type="entry name" value="Ras"/>
    <property type="match status" value="1"/>
</dbReference>
<dbReference type="NCBIfam" id="TIGR00231">
    <property type="entry name" value="small_GTP"/>
    <property type="match status" value="1"/>
</dbReference>
<dbReference type="PROSITE" id="PS51420">
    <property type="entry name" value="RHO"/>
    <property type="match status" value="1"/>
</dbReference>
<dbReference type="PROSITE" id="PS51421">
    <property type="entry name" value="RAS"/>
    <property type="match status" value="1"/>
</dbReference>
<keyword evidence="2" id="KW-0342">GTP-binding</keyword>
<dbReference type="SMART" id="SM00175">
    <property type="entry name" value="RAB"/>
    <property type="match status" value="1"/>
</dbReference>
<dbReference type="InterPro" id="IPR001806">
    <property type="entry name" value="Small_GTPase"/>
</dbReference>